<dbReference type="Proteomes" id="UP001172102">
    <property type="component" value="Unassembled WGS sequence"/>
</dbReference>
<reference evidence="1" key="1">
    <citation type="submission" date="2023-06" db="EMBL/GenBank/DDBJ databases">
        <title>Genome-scale phylogeny and comparative genomics of the fungal order Sordariales.</title>
        <authorList>
            <consortium name="Lawrence Berkeley National Laboratory"/>
            <person name="Hensen N."/>
            <person name="Bonometti L."/>
            <person name="Westerberg I."/>
            <person name="Brannstrom I.O."/>
            <person name="Guillou S."/>
            <person name="Cros-Aarteil S."/>
            <person name="Calhoun S."/>
            <person name="Haridas S."/>
            <person name="Kuo A."/>
            <person name="Mondo S."/>
            <person name="Pangilinan J."/>
            <person name="Riley R."/>
            <person name="Labutti K."/>
            <person name="Andreopoulos B."/>
            <person name="Lipzen A."/>
            <person name="Chen C."/>
            <person name="Yanf M."/>
            <person name="Daum C."/>
            <person name="Ng V."/>
            <person name="Clum A."/>
            <person name="Steindorff A."/>
            <person name="Ohm R."/>
            <person name="Martin F."/>
            <person name="Silar P."/>
            <person name="Natvig D."/>
            <person name="Lalanne C."/>
            <person name="Gautier V."/>
            <person name="Ament-Velasquez S.L."/>
            <person name="Kruys A."/>
            <person name="Hutchinson M.I."/>
            <person name="Powell A.J."/>
            <person name="Barry K."/>
            <person name="Miller A.N."/>
            <person name="Grigoriev I.V."/>
            <person name="Debuchy R."/>
            <person name="Gladieux P."/>
            <person name="Thoren M.H."/>
            <person name="Johannesson H."/>
        </authorList>
    </citation>
    <scope>NUCLEOTIDE SEQUENCE</scope>
    <source>
        <strain evidence="1">SMH4607-1</strain>
    </source>
</reference>
<keyword evidence="2" id="KW-1185">Reference proteome</keyword>
<dbReference type="PANTHER" id="PTHR42085:SF6">
    <property type="entry name" value="F-BOX DOMAIN-CONTAINING PROTEIN"/>
    <property type="match status" value="1"/>
</dbReference>
<dbReference type="AlphaFoldDB" id="A0AA39ZVE7"/>
<sequence length="542" mass="61266">MRTVTWTLRHRHDLSAPEGDDLALSAYGGEERLGGCGDFASGIINLLLVSKAVCNEVRRIVFSENDIGVSQTRFGGLRTLADSGSHNWQDLRVLVIRMQPCGCLTPYCTVEGWPGRDVEEDHDENEARFFRRGGDADPRHHRRLGSVDRHDRDTLYQWERICAGIVAHGRLGSLRLFMACDVEDVDVAKRIVKPLFSLPRLQDIAITFGSPCKDATGLRQLAKETVLGLLGKLHETEPFRFLDLPVELQHKIIGYTALGATSCVHVQLDGTRWFSPPLLGMSCSTPSERGEKGFPYAYETRSLFCGLKGAAFSSACGCSLMPLSWFRVSQRFGHVARAVFYSQTEFKVFGWDDSSQLSPMYPSADADTDRCAPKAFRDFLHSHSHSHDSIRRTRKLTLVFPPMDPTYLAPERKSWTLWLETVQLLATTANLASLELRVCFARHIYPLAPDGNDWERLKMVKDVEEEMRATYRQIVAPMKQLGGLKKLFIHVAWPFRDGLAGVRRADERMLEQTVMGGLYDSRMLHKPLDTFWSQPGFIDRWG</sequence>
<dbReference type="InterPro" id="IPR038883">
    <property type="entry name" value="AN11006-like"/>
</dbReference>
<evidence type="ECO:0000313" key="1">
    <source>
        <dbReference type="EMBL" id="KAK0704383.1"/>
    </source>
</evidence>
<protein>
    <submittedName>
        <fullName evidence="1">Uncharacterized protein</fullName>
    </submittedName>
</protein>
<gene>
    <name evidence="1" type="ORF">B0H67DRAFT_686789</name>
</gene>
<dbReference type="PANTHER" id="PTHR42085">
    <property type="entry name" value="F-BOX DOMAIN-CONTAINING PROTEIN"/>
    <property type="match status" value="1"/>
</dbReference>
<proteinExistence type="predicted"/>
<name>A0AA39ZVE7_9PEZI</name>
<evidence type="ECO:0000313" key="2">
    <source>
        <dbReference type="Proteomes" id="UP001172102"/>
    </source>
</evidence>
<comment type="caution">
    <text evidence="1">The sequence shown here is derived from an EMBL/GenBank/DDBJ whole genome shotgun (WGS) entry which is preliminary data.</text>
</comment>
<dbReference type="EMBL" id="JAUKUA010000007">
    <property type="protein sequence ID" value="KAK0704383.1"/>
    <property type="molecule type" value="Genomic_DNA"/>
</dbReference>
<organism evidence="1 2">
    <name type="scientific">Lasiosphaeris hirsuta</name>
    <dbReference type="NCBI Taxonomy" id="260670"/>
    <lineage>
        <taxon>Eukaryota</taxon>
        <taxon>Fungi</taxon>
        <taxon>Dikarya</taxon>
        <taxon>Ascomycota</taxon>
        <taxon>Pezizomycotina</taxon>
        <taxon>Sordariomycetes</taxon>
        <taxon>Sordariomycetidae</taxon>
        <taxon>Sordariales</taxon>
        <taxon>Lasiosphaeriaceae</taxon>
        <taxon>Lasiosphaeris</taxon>
    </lineage>
</organism>
<accession>A0AA39ZVE7</accession>